<evidence type="ECO:0000313" key="2">
    <source>
        <dbReference type="EMBL" id="AYM54507.1"/>
    </source>
</evidence>
<feature type="transmembrane region" description="Helical" evidence="1">
    <location>
        <begin position="189"/>
        <end position="211"/>
    </location>
</feature>
<protein>
    <submittedName>
        <fullName evidence="2">Membrane protein</fullName>
    </submittedName>
</protein>
<organism evidence="2">
    <name type="scientific">Myxococcus fulvus</name>
    <dbReference type="NCBI Taxonomy" id="33"/>
    <lineage>
        <taxon>Bacteria</taxon>
        <taxon>Pseudomonadati</taxon>
        <taxon>Myxococcota</taxon>
        <taxon>Myxococcia</taxon>
        <taxon>Myxococcales</taxon>
        <taxon>Cystobacterineae</taxon>
        <taxon>Myxococcaceae</taxon>
        <taxon>Myxococcus</taxon>
    </lineage>
</organism>
<name>A0A3S7V0I5_MYXFU</name>
<reference evidence="2" key="1">
    <citation type="journal article" date="2018" name="J. Ind. Microbiol. Biotechnol.">
        <title>Genome mining reveals uncommon alkylpyrones as type III PKS products from myxobacteria.</title>
        <authorList>
            <person name="Hug J.J."/>
            <person name="Panter F."/>
            <person name="Krug D."/>
            <person name="Muller R."/>
        </authorList>
    </citation>
    <scope>NUCLEOTIDE SEQUENCE</scope>
    <source>
        <strain evidence="2">MCy10608</strain>
    </source>
</reference>
<feature type="transmembrane region" description="Helical" evidence="1">
    <location>
        <begin position="111"/>
        <end position="131"/>
    </location>
</feature>
<feature type="transmembrane region" description="Helical" evidence="1">
    <location>
        <begin position="223"/>
        <end position="242"/>
    </location>
</feature>
<feature type="transmembrane region" description="Helical" evidence="1">
    <location>
        <begin position="24"/>
        <end position="44"/>
    </location>
</feature>
<feature type="transmembrane region" description="Helical" evidence="1">
    <location>
        <begin position="248"/>
        <end position="270"/>
    </location>
</feature>
<feature type="transmembrane region" description="Helical" evidence="1">
    <location>
        <begin position="295"/>
        <end position="318"/>
    </location>
</feature>
<dbReference type="AlphaFoldDB" id="A0A3S7V0I5"/>
<evidence type="ECO:0000256" key="1">
    <source>
        <dbReference type="SAM" id="Phobius"/>
    </source>
</evidence>
<accession>A0A3S7V0I5</accession>
<sequence>MSTLPLTASEAPRAGWLVDRRHDLISTVGGACASLALVGLHVWGGVSSLALWWAWVLVLDGPHLFATVSRTYLDAREWKTRRGLLLGSLGWFALGPLCFAVSTVVGSKLPFLLFLTFAALWAYWHVVRQHYGLMSLYQRKGGETSLVDRRLDSVTLYVGVLAPFVAFAVTHPGARKQLGLTGTPTWEPVLAAACFSLVLAVGVLSAGRQVWRWRTGQRVNGPKLLMMGAAVGLSAVVFWPSVSARMDFIMFAVAVTAFHNVQYHGVVWFYHRNRYHSPGADAASFGWAPKVSQRFLIYAVCGVVFTLVYRGVGCGFGAHPGCGGFDAKLALGAGLTLKDFMAGFIWGFALHHYYLDQKIWRVSRDAGLHKDLKLGSAPLSSGPGPTVA</sequence>
<dbReference type="EMBL" id="MH908923">
    <property type="protein sequence ID" value="AYM54507.1"/>
    <property type="molecule type" value="Genomic_DNA"/>
</dbReference>
<proteinExistence type="predicted"/>
<feature type="transmembrane region" description="Helical" evidence="1">
    <location>
        <begin position="330"/>
        <end position="354"/>
    </location>
</feature>
<keyword evidence="1" id="KW-0472">Membrane</keyword>
<keyword evidence="1" id="KW-0812">Transmembrane</keyword>
<feature type="transmembrane region" description="Helical" evidence="1">
    <location>
        <begin position="84"/>
        <end position="105"/>
    </location>
</feature>
<feature type="transmembrane region" description="Helical" evidence="1">
    <location>
        <begin position="151"/>
        <end position="169"/>
    </location>
</feature>
<feature type="transmembrane region" description="Helical" evidence="1">
    <location>
        <begin position="50"/>
        <end position="72"/>
    </location>
</feature>
<keyword evidence="1" id="KW-1133">Transmembrane helix</keyword>